<sequence>MADALDFSASAEQLQPRLQAAVSEFIGEPVTIDQLRQLTAGAAAQTWRFTAQSQAGEQSLILRRGVDADQFAGALGKADEAKVIAAAVACGVSAPEVLGVLHERHGLGEGFVMSCIDGETLPPKILKDPRFESARAELAGQCGTELARIHSVPRTQVNHLAVNDLRGQIDFYEDSYRQFDHPLPVFEAAFQVLRRRVADFELPESSLALVHGDFRNGNIIVDETGLRAVLDWELAHIGDPMEDLGWLCVNSWRFGNRDKPVGGFGDRESLFSAYQAASGQAVDPTRVAVWELFGVLKWGVICLYQCHVHLSGVLPSVERAAIGRRVSECELDIVDLIDAGGELWR</sequence>
<organism evidence="2 3">
    <name type="scientific">Spongiibacter nanhainus</name>
    <dbReference type="NCBI Taxonomy" id="2794344"/>
    <lineage>
        <taxon>Bacteria</taxon>
        <taxon>Pseudomonadati</taxon>
        <taxon>Pseudomonadota</taxon>
        <taxon>Gammaproteobacteria</taxon>
        <taxon>Cellvibrionales</taxon>
        <taxon>Spongiibacteraceae</taxon>
        <taxon>Spongiibacter</taxon>
    </lineage>
</organism>
<protein>
    <submittedName>
        <fullName evidence="2">Phosphotransferase family protein</fullName>
    </submittedName>
</protein>
<dbReference type="PANTHER" id="PTHR21310">
    <property type="entry name" value="AMINOGLYCOSIDE PHOSPHOTRANSFERASE-RELATED-RELATED"/>
    <property type="match status" value="1"/>
</dbReference>
<keyword evidence="3" id="KW-1185">Reference proteome</keyword>
<dbReference type="Pfam" id="PF01636">
    <property type="entry name" value="APH"/>
    <property type="match status" value="1"/>
</dbReference>
<dbReference type="InterPro" id="IPR051678">
    <property type="entry name" value="AGP_Transferase"/>
</dbReference>
<dbReference type="GO" id="GO:0016740">
    <property type="term" value="F:transferase activity"/>
    <property type="evidence" value="ECO:0007669"/>
    <property type="project" value="UniProtKB-KW"/>
</dbReference>
<evidence type="ECO:0000313" key="3">
    <source>
        <dbReference type="Proteomes" id="UP000596063"/>
    </source>
</evidence>
<dbReference type="PANTHER" id="PTHR21310:SF57">
    <property type="entry name" value="BLR2944 PROTEIN"/>
    <property type="match status" value="1"/>
</dbReference>
<gene>
    <name evidence="2" type="ORF">I6N98_16530</name>
</gene>
<dbReference type="Gene3D" id="3.90.1200.10">
    <property type="match status" value="1"/>
</dbReference>
<dbReference type="InterPro" id="IPR041726">
    <property type="entry name" value="ACAD10_11_N"/>
</dbReference>
<dbReference type="Proteomes" id="UP000596063">
    <property type="component" value="Chromosome"/>
</dbReference>
<keyword evidence="2" id="KW-0808">Transferase</keyword>
<evidence type="ECO:0000259" key="1">
    <source>
        <dbReference type="Pfam" id="PF01636"/>
    </source>
</evidence>
<feature type="domain" description="Aminoglycoside phosphotransferase" evidence="1">
    <location>
        <begin position="35"/>
        <end position="273"/>
    </location>
</feature>
<reference evidence="2 3" key="1">
    <citation type="submission" date="2020-12" db="EMBL/GenBank/DDBJ databases">
        <authorList>
            <person name="Shan Y."/>
        </authorList>
    </citation>
    <scope>NUCLEOTIDE SEQUENCE [LARGE SCALE GENOMIC DNA]</scope>
    <source>
        <strain evidence="3">csc3.9</strain>
    </source>
</reference>
<evidence type="ECO:0000313" key="2">
    <source>
        <dbReference type="EMBL" id="QQD17926.1"/>
    </source>
</evidence>
<dbReference type="AlphaFoldDB" id="A0A7T4R018"/>
<proteinExistence type="predicted"/>
<dbReference type="EMBL" id="CP066167">
    <property type="protein sequence ID" value="QQD17926.1"/>
    <property type="molecule type" value="Genomic_DNA"/>
</dbReference>
<dbReference type="KEGG" id="snan:I6N98_16530"/>
<accession>A0A7T4R018</accession>
<dbReference type="Gene3D" id="3.30.200.20">
    <property type="entry name" value="Phosphorylase Kinase, domain 1"/>
    <property type="match status" value="1"/>
</dbReference>
<dbReference type="RefSeq" id="WP_198569425.1">
    <property type="nucleotide sequence ID" value="NZ_CP066167.1"/>
</dbReference>
<dbReference type="CDD" id="cd05154">
    <property type="entry name" value="ACAD10_11_N-like"/>
    <property type="match status" value="1"/>
</dbReference>
<name>A0A7T4R018_9GAMM</name>
<dbReference type="InterPro" id="IPR011009">
    <property type="entry name" value="Kinase-like_dom_sf"/>
</dbReference>
<dbReference type="SUPFAM" id="SSF56112">
    <property type="entry name" value="Protein kinase-like (PK-like)"/>
    <property type="match status" value="1"/>
</dbReference>
<dbReference type="InterPro" id="IPR002575">
    <property type="entry name" value="Aminoglycoside_PTrfase"/>
</dbReference>